<dbReference type="OrthoDB" id="5946976at2759"/>
<protein>
    <submittedName>
        <fullName evidence="5">Beta-lactamase/transpeptidase-like protein</fullName>
    </submittedName>
</protein>
<feature type="chain" id="PRO_5025333721" evidence="2">
    <location>
        <begin position="17"/>
        <end position="579"/>
    </location>
</feature>
<accession>A0A6A6IJB4</accession>
<dbReference type="PANTHER" id="PTHR22935:SF95">
    <property type="entry name" value="BETA-LACTAMASE-LIKE 1-RELATED"/>
    <property type="match status" value="1"/>
</dbReference>
<dbReference type="RefSeq" id="XP_033685470.1">
    <property type="nucleotide sequence ID" value="XM_033823504.1"/>
</dbReference>
<name>A0A6A6IJB4_9PLEO</name>
<keyword evidence="2" id="KW-0732">Signal</keyword>
<dbReference type="InterPro" id="IPR058664">
    <property type="entry name" value="ARB_00930-like_C"/>
</dbReference>
<feature type="signal peptide" evidence="2">
    <location>
        <begin position="1"/>
        <end position="16"/>
    </location>
</feature>
<dbReference type="GeneID" id="54576834"/>
<dbReference type="EMBL" id="ML987193">
    <property type="protein sequence ID" value="KAF2250466.1"/>
    <property type="molecule type" value="Genomic_DNA"/>
</dbReference>
<keyword evidence="6" id="KW-1185">Reference proteome</keyword>
<dbReference type="Pfam" id="PF26335">
    <property type="entry name" value="ARB_00930_C"/>
    <property type="match status" value="1"/>
</dbReference>
<dbReference type="Proteomes" id="UP000800094">
    <property type="component" value="Unassembled WGS sequence"/>
</dbReference>
<dbReference type="SUPFAM" id="SSF56601">
    <property type="entry name" value="beta-lactamase/transpeptidase-like"/>
    <property type="match status" value="1"/>
</dbReference>
<feature type="domain" description="Beta-lactamase-like ARB-00930-like C-terminal" evidence="4">
    <location>
        <begin position="419"/>
        <end position="560"/>
    </location>
</feature>
<evidence type="ECO:0000259" key="3">
    <source>
        <dbReference type="Pfam" id="PF00144"/>
    </source>
</evidence>
<dbReference type="Pfam" id="PF00144">
    <property type="entry name" value="Beta-lactamase"/>
    <property type="match status" value="1"/>
</dbReference>
<sequence length="579" mass="64867">MILFIFNLFLVAFVSAKCYETSFAHPPPDYHPDEPVLKTTFAHINALLTIAVADPEYASTSFSVEITSPKQSLWSQHHTARERNTSRPDIPEVNGDALYRIASITKSFTVLGILQQHAAGNLSLDDPVDKYIEELREEQKGSIPWQDISLRSLASQLSGIPREFAQSDLINMPSFLPATPEELGLPPVSRDGLLNCDEYSPNHETPCDVNDLLRTIKAKEPLFAPNQQSTYSNVAFELLGLVLERVTNRSYESYIDYAIFKPLAMTKTTLSKPHDSAGVIPFDPQWWDVELGVQSPTGGIYSSSSDLSKYLRYILTHYNGITHAANWIHPVSPGRGLHSFYGMPWEIFYTDRVLLNSKRTVRFITKGGGLPGYTSVIMTLPDYDLGITILLAGPPAFFQKMLEIVTVQVVRAAEQLSIQQLQRRYAGTFVSPDPSLNSSMTLVADDRGLVVESFVSNSSDVLNFALPKLMGASRNGSWYAQLVPTLLYRDEKAQEGELWRLVTTAERTEKEQDIWDDACLTDMDSLSYAGLPFNEAVFWRGRTGLFDDIHLTAFRANLTRIIKDSADRSDDEEQSVMEL</sequence>
<dbReference type="Gene3D" id="3.40.710.10">
    <property type="entry name" value="DD-peptidase/beta-lactamase superfamily"/>
    <property type="match status" value="1"/>
</dbReference>
<gene>
    <name evidence="5" type="ORF">BU26DRAFT_423343</name>
</gene>
<organism evidence="5 6">
    <name type="scientific">Trematosphaeria pertusa</name>
    <dbReference type="NCBI Taxonomy" id="390896"/>
    <lineage>
        <taxon>Eukaryota</taxon>
        <taxon>Fungi</taxon>
        <taxon>Dikarya</taxon>
        <taxon>Ascomycota</taxon>
        <taxon>Pezizomycotina</taxon>
        <taxon>Dothideomycetes</taxon>
        <taxon>Pleosporomycetidae</taxon>
        <taxon>Pleosporales</taxon>
        <taxon>Massarineae</taxon>
        <taxon>Trematosphaeriaceae</taxon>
        <taxon>Trematosphaeria</taxon>
    </lineage>
</organism>
<dbReference type="InterPro" id="IPR051478">
    <property type="entry name" value="Beta-lactamase-like_AB/R"/>
</dbReference>
<dbReference type="InterPro" id="IPR012338">
    <property type="entry name" value="Beta-lactam/transpept-like"/>
</dbReference>
<reference evidence="5" key="1">
    <citation type="journal article" date="2020" name="Stud. Mycol.">
        <title>101 Dothideomycetes genomes: a test case for predicting lifestyles and emergence of pathogens.</title>
        <authorList>
            <person name="Haridas S."/>
            <person name="Albert R."/>
            <person name="Binder M."/>
            <person name="Bloem J."/>
            <person name="Labutti K."/>
            <person name="Salamov A."/>
            <person name="Andreopoulos B."/>
            <person name="Baker S."/>
            <person name="Barry K."/>
            <person name="Bills G."/>
            <person name="Bluhm B."/>
            <person name="Cannon C."/>
            <person name="Castanera R."/>
            <person name="Culley D."/>
            <person name="Daum C."/>
            <person name="Ezra D."/>
            <person name="Gonzalez J."/>
            <person name="Henrissat B."/>
            <person name="Kuo A."/>
            <person name="Liang C."/>
            <person name="Lipzen A."/>
            <person name="Lutzoni F."/>
            <person name="Magnuson J."/>
            <person name="Mondo S."/>
            <person name="Nolan M."/>
            <person name="Ohm R."/>
            <person name="Pangilinan J."/>
            <person name="Park H.-J."/>
            <person name="Ramirez L."/>
            <person name="Alfaro M."/>
            <person name="Sun H."/>
            <person name="Tritt A."/>
            <person name="Yoshinaga Y."/>
            <person name="Zwiers L.-H."/>
            <person name="Turgeon B."/>
            <person name="Goodwin S."/>
            <person name="Spatafora J."/>
            <person name="Crous P."/>
            <person name="Grigoriev I."/>
        </authorList>
    </citation>
    <scope>NUCLEOTIDE SEQUENCE</scope>
    <source>
        <strain evidence="5">CBS 122368</strain>
    </source>
</reference>
<dbReference type="InterPro" id="IPR001466">
    <property type="entry name" value="Beta-lactam-related"/>
</dbReference>
<dbReference type="PANTHER" id="PTHR22935">
    <property type="entry name" value="PENICILLIN-BINDING PROTEIN"/>
    <property type="match status" value="1"/>
</dbReference>
<evidence type="ECO:0000313" key="5">
    <source>
        <dbReference type="EMBL" id="KAF2250466.1"/>
    </source>
</evidence>
<evidence type="ECO:0000256" key="1">
    <source>
        <dbReference type="ARBA" id="ARBA00038473"/>
    </source>
</evidence>
<proteinExistence type="inferred from homology"/>
<comment type="similarity">
    <text evidence="1">Belongs to the beta-lactamase family.</text>
</comment>
<evidence type="ECO:0000256" key="2">
    <source>
        <dbReference type="SAM" id="SignalP"/>
    </source>
</evidence>
<dbReference type="AlphaFoldDB" id="A0A6A6IJB4"/>
<evidence type="ECO:0000313" key="6">
    <source>
        <dbReference type="Proteomes" id="UP000800094"/>
    </source>
</evidence>
<feature type="domain" description="Beta-lactamase-related" evidence="3">
    <location>
        <begin position="92"/>
        <end position="395"/>
    </location>
</feature>
<evidence type="ECO:0000259" key="4">
    <source>
        <dbReference type="Pfam" id="PF26335"/>
    </source>
</evidence>